<keyword evidence="3" id="KW-0175">Coiled coil</keyword>
<keyword evidence="2" id="KW-0547">Nucleotide-binding</keyword>
<evidence type="ECO:0000259" key="4">
    <source>
        <dbReference type="PROSITE" id="PS51459"/>
    </source>
</evidence>
<keyword evidence="6" id="KW-1185">Reference proteome</keyword>
<accession>A0A397S4M0</accession>
<protein>
    <submittedName>
        <fullName evidence="5">Fido domain-containing protein</fullName>
    </submittedName>
</protein>
<feature type="domain" description="Fido" evidence="4">
    <location>
        <begin position="250"/>
        <end position="407"/>
    </location>
</feature>
<evidence type="ECO:0000256" key="3">
    <source>
        <dbReference type="SAM" id="Coils"/>
    </source>
</evidence>
<dbReference type="Gene3D" id="1.10.3290.10">
    <property type="entry name" value="Fido-like domain"/>
    <property type="match status" value="1"/>
</dbReference>
<feature type="active site" evidence="1">
    <location>
        <position position="349"/>
    </location>
</feature>
<keyword evidence="2" id="KW-0067">ATP-binding</keyword>
<dbReference type="PANTHER" id="PTHR13504">
    <property type="entry name" value="FIDO DOMAIN-CONTAINING PROTEIN DDB_G0283145"/>
    <property type="match status" value="1"/>
</dbReference>
<dbReference type="SUPFAM" id="SSF140931">
    <property type="entry name" value="Fic-like"/>
    <property type="match status" value="1"/>
</dbReference>
<proteinExistence type="predicted"/>
<dbReference type="InterPro" id="IPR003812">
    <property type="entry name" value="Fido"/>
</dbReference>
<reference evidence="5 6" key="1">
    <citation type="submission" date="2018-06" db="EMBL/GenBank/DDBJ databases">
        <title>Comparative genomics reveals the genomic features of Rhizophagus irregularis, R. cerebriforme, R. diaphanum and Gigaspora rosea, and their symbiotic lifestyle signature.</title>
        <authorList>
            <person name="Morin E."/>
            <person name="San Clemente H."/>
            <person name="Chen E.C.H."/>
            <person name="De La Providencia I."/>
            <person name="Hainaut M."/>
            <person name="Kuo A."/>
            <person name="Kohler A."/>
            <person name="Murat C."/>
            <person name="Tang N."/>
            <person name="Roy S."/>
            <person name="Loubradou J."/>
            <person name="Henrissat B."/>
            <person name="Grigoriev I.V."/>
            <person name="Corradi N."/>
            <person name="Roux C."/>
            <person name="Martin F.M."/>
        </authorList>
    </citation>
    <scope>NUCLEOTIDE SEQUENCE [LARGE SCALE GENOMIC DNA]</scope>
    <source>
        <strain evidence="5 6">DAOM 227022</strain>
    </source>
</reference>
<evidence type="ECO:0000313" key="5">
    <source>
        <dbReference type="EMBL" id="RIA79679.1"/>
    </source>
</evidence>
<dbReference type="InterPro" id="IPR040198">
    <property type="entry name" value="Fido_containing"/>
</dbReference>
<feature type="binding site" evidence="2">
    <location>
        <begin position="353"/>
        <end position="360"/>
    </location>
    <ligand>
        <name>ATP</name>
        <dbReference type="ChEBI" id="CHEBI:30616"/>
    </ligand>
</feature>
<dbReference type="GO" id="GO:0005524">
    <property type="term" value="F:ATP binding"/>
    <property type="evidence" value="ECO:0007669"/>
    <property type="project" value="UniProtKB-KW"/>
</dbReference>
<dbReference type="EMBL" id="QKYT01001190">
    <property type="protein sequence ID" value="RIA79679.1"/>
    <property type="molecule type" value="Genomic_DNA"/>
</dbReference>
<evidence type="ECO:0000313" key="6">
    <source>
        <dbReference type="Proteomes" id="UP000265703"/>
    </source>
</evidence>
<dbReference type="PANTHER" id="PTHR13504:SF38">
    <property type="entry name" value="FIDO DOMAIN-CONTAINING PROTEIN"/>
    <property type="match status" value="1"/>
</dbReference>
<dbReference type="OrthoDB" id="439046at2759"/>
<dbReference type="STRING" id="658196.A0A397S4M0"/>
<sequence>MAENTEFKAKYNETKDKITKLKAEFRNKIEKLEKTRIDTSVKNTRHDVENIRHNAKNAEFKTRVAKLKEDSRHLFQFRLYFSIAQHKERNALLKKIYTPSFSKLKKGTKEYLDLGKSGKVWENYFCPFEWHIQDYDFYIKNSSLLNEISVIKDTIKILTKDFFQHMIVNFSHQSCIIEGNSLGIAESQIIWEKINQNYNINDLQHEEVQLPKPKSLLDKPGKEIEVIEIRNHLLITHYLYNIMLKSEQKININNIKKIHYIILKNTPQERVNVWGKIQQAGMFRTVSMQAVGYPLTIYPYGEEVPILMERFIQFYNKTVISDNIDNHKSYQIHPLMNACRILSSFLHIHPFYDGNGRVGRLLMALYLAHNGFPPPVFQQLDQKEYIDALYKAQAEKNMVPLYNIVIGTIFDILVSYM</sequence>
<evidence type="ECO:0000256" key="2">
    <source>
        <dbReference type="PIRSR" id="PIRSR640198-2"/>
    </source>
</evidence>
<feature type="coiled-coil region" evidence="3">
    <location>
        <begin position="4"/>
        <end position="35"/>
    </location>
</feature>
<dbReference type="InterPro" id="IPR036597">
    <property type="entry name" value="Fido-like_dom_sf"/>
</dbReference>
<dbReference type="Pfam" id="PF02661">
    <property type="entry name" value="Fic"/>
    <property type="match status" value="1"/>
</dbReference>
<dbReference type="Proteomes" id="UP000265703">
    <property type="component" value="Unassembled WGS sequence"/>
</dbReference>
<dbReference type="PROSITE" id="PS51459">
    <property type="entry name" value="FIDO"/>
    <property type="match status" value="1"/>
</dbReference>
<comment type="caution">
    <text evidence="5">The sequence shown here is derived from an EMBL/GenBank/DDBJ whole genome shotgun (WGS) entry which is preliminary data.</text>
</comment>
<evidence type="ECO:0000256" key="1">
    <source>
        <dbReference type="PIRSR" id="PIRSR640198-1"/>
    </source>
</evidence>
<name>A0A397S4M0_9GLOM</name>
<organism evidence="5 6">
    <name type="scientific">Glomus cerebriforme</name>
    <dbReference type="NCBI Taxonomy" id="658196"/>
    <lineage>
        <taxon>Eukaryota</taxon>
        <taxon>Fungi</taxon>
        <taxon>Fungi incertae sedis</taxon>
        <taxon>Mucoromycota</taxon>
        <taxon>Glomeromycotina</taxon>
        <taxon>Glomeromycetes</taxon>
        <taxon>Glomerales</taxon>
        <taxon>Glomeraceae</taxon>
        <taxon>Glomus</taxon>
    </lineage>
</organism>
<dbReference type="AlphaFoldDB" id="A0A397S4M0"/>
<gene>
    <name evidence="5" type="ORF">C1645_840157</name>
</gene>